<feature type="compositionally biased region" description="Low complexity" evidence="2">
    <location>
        <begin position="428"/>
        <end position="440"/>
    </location>
</feature>
<organism evidence="3 4">
    <name type="scientific">Plasmodium gallinaceum</name>
    <dbReference type="NCBI Taxonomy" id="5849"/>
    <lineage>
        <taxon>Eukaryota</taxon>
        <taxon>Sar</taxon>
        <taxon>Alveolata</taxon>
        <taxon>Apicomplexa</taxon>
        <taxon>Aconoidasida</taxon>
        <taxon>Haemosporida</taxon>
        <taxon>Plasmodiidae</taxon>
        <taxon>Plasmodium</taxon>
        <taxon>Plasmodium (Haemamoeba)</taxon>
    </lineage>
</organism>
<evidence type="ECO:0000313" key="3">
    <source>
        <dbReference type="EMBL" id="CRG96689.1"/>
    </source>
</evidence>
<feature type="coiled-coil region" evidence="1">
    <location>
        <begin position="680"/>
        <end position="714"/>
    </location>
</feature>
<feature type="compositionally biased region" description="Basic and acidic residues" evidence="2">
    <location>
        <begin position="411"/>
        <end position="426"/>
    </location>
</feature>
<name>A0A1J1GZG6_PLAGA</name>
<evidence type="ECO:0000313" key="4">
    <source>
        <dbReference type="Proteomes" id="UP000220797"/>
    </source>
</evidence>
<dbReference type="AlphaFoldDB" id="A0A1J1GZG6"/>
<dbReference type="OrthoDB" id="378572at2759"/>
<accession>A0A1J1GZG6</accession>
<feature type="coiled-coil region" evidence="1">
    <location>
        <begin position="858"/>
        <end position="885"/>
    </location>
</feature>
<dbReference type="GeneID" id="39732801"/>
<feature type="coiled-coil region" evidence="1">
    <location>
        <begin position="623"/>
        <end position="650"/>
    </location>
</feature>
<dbReference type="VEuPathDB" id="PlasmoDB:PGAL8A_00426900"/>
<dbReference type="EMBL" id="CVMV01000070">
    <property type="protein sequence ID" value="CRG96689.1"/>
    <property type="molecule type" value="Genomic_DNA"/>
</dbReference>
<feature type="region of interest" description="Disordered" evidence="2">
    <location>
        <begin position="408"/>
        <end position="452"/>
    </location>
</feature>
<reference evidence="3" key="1">
    <citation type="submission" date="2015-04" db="EMBL/GenBank/DDBJ databases">
        <authorList>
            <consortium name="Pathogen Informatics"/>
        </authorList>
    </citation>
    <scope>NUCLEOTIDE SEQUENCE [LARGE SCALE GENOMIC DNA]</scope>
    <source>
        <strain evidence="3">8A</strain>
    </source>
</reference>
<evidence type="ECO:0000256" key="1">
    <source>
        <dbReference type="SAM" id="Coils"/>
    </source>
</evidence>
<dbReference type="Proteomes" id="UP000220797">
    <property type="component" value="Unassembled WGS sequence"/>
</dbReference>
<protein>
    <submittedName>
        <fullName evidence="3">Uncharacterized protein</fullName>
    </submittedName>
</protein>
<gene>
    <name evidence="3" type="ORF">PGAL8A_00426900</name>
</gene>
<keyword evidence="4" id="KW-1185">Reference proteome</keyword>
<feature type="coiled-coil region" evidence="1">
    <location>
        <begin position="747"/>
        <end position="795"/>
    </location>
</feature>
<evidence type="ECO:0000256" key="2">
    <source>
        <dbReference type="SAM" id="MobiDB-lite"/>
    </source>
</evidence>
<comment type="caution">
    <text evidence="3">The sequence shown here is derived from an EMBL/GenBank/DDBJ whole genome shotgun (WGS) entry which is preliminary data.</text>
</comment>
<keyword evidence="1" id="KW-0175">Coiled coil</keyword>
<proteinExistence type="predicted"/>
<sequence length="998" mass="117793">MSKEVLLSLLQNATTHLNGEIMEITEDINYMENELKITKNKRICDVLKRKYNERKKKKYEELNEIFSQYIKFLLDKRKDCIEDSSPQKLEGELKIKKNLTENINKTNICNEEENETILRDMYQKRDILKNIFHLIKSNNMENLNYENSQRLLSDLILKLKFMDKFTENNCDEITSKDKSKSKTSIIKNDKRINNIDKRILNYLNGNYDLSSEINEHSTAPSASSLVCVSSEKTSDNEENNRSINLKEKDLSKKVKNILLENKKKEKKNHAYFNNKIPFENAKTLEKRNSFYSKHQTKHESLNKFLLNDKLKKNYSGKLLNKFNLTKKSFSNTETKLKVSFLKTKELNKDNLFLIMKNQQINNSSELKGKISIKPNNFLKTCMTSQSSTFNNNSKASFKYLSSLNGSNKNIHNKEINQKKDEKDRKNHSNSSSSFSSSSNFEYKKSRSDSNSSYGRKKYTFKINKNGKGVFSVNKEDKLSKNIYEFEILYDSDFDESASLNSTKDKHKKILHFSFLESGKKIYAIKNLYMTDDEEIKNLHFYNYNCSSIENEYRNNNSKESSNKGKKDMDVLEDTIKNLKDENIRRKYELTKIIDDIKYKNVNINEEGSYNVEFVETNRLRGLYLQMLEKQSELERDKNFYKNELEKLQKDIKNSTLPISEFFKEEKKILLEREKEFYRKEKNYLKKKNELKKTILELQNELDLTQKRLIKEKELNESLNNIIKEHNSILDKNKTEQKNLDKINENKIKMLNDECEKLKEVIVQEKQDKEKLTEEINIHLGEIEKMNEQINLLKNDNTFSNFRKIVLEKVNKTDGDIKYLAQMLELLTKELENKTIKENIINKKIVKMEQNCLKNKKLLNISKRRLKNKKNKMNNMNEEISYLVKKNRNLIKTIKHLKLQNLGLTNIKKKGKEDFIVIDEKKKKKNDTIIHDQTYNNIIKSSDTNGTNIASYMYKNRKEQLNNNQSFTSFSDGSSLLLCTANTKRGYSFEELMNSIDKP</sequence>
<dbReference type="RefSeq" id="XP_028529493.1">
    <property type="nucleotide sequence ID" value="XM_028672996.1"/>
</dbReference>
<dbReference type="OMA" id="HIMIGIN"/>